<keyword evidence="2" id="KW-0732">Signal</keyword>
<keyword evidence="4" id="KW-1185">Reference proteome</keyword>
<protein>
    <recommendedName>
        <fullName evidence="5">Sporulation stage II protein D amidase enhancer LytB N-terminal domain-containing protein</fullName>
    </recommendedName>
</protein>
<reference evidence="4" key="1">
    <citation type="journal article" date="2019" name="Int. J. Syst. Evol. Microbiol.">
        <title>The Global Catalogue of Microorganisms (GCM) 10K type strain sequencing project: providing services to taxonomists for standard genome sequencing and annotation.</title>
        <authorList>
            <consortium name="The Broad Institute Genomics Platform"/>
            <consortium name="The Broad Institute Genome Sequencing Center for Infectious Disease"/>
            <person name="Wu L."/>
            <person name="Ma J."/>
        </authorList>
    </citation>
    <scope>NUCLEOTIDE SEQUENCE [LARGE SCALE GENOMIC DNA]</scope>
    <source>
        <strain evidence="4">NBRC 108730</strain>
    </source>
</reference>
<feature type="compositionally biased region" description="Basic residues" evidence="1">
    <location>
        <begin position="109"/>
        <end position="120"/>
    </location>
</feature>
<evidence type="ECO:0000313" key="3">
    <source>
        <dbReference type="EMBL" id="GMA88350.1"/>
    </source>
</evidence>
<feature type="compositionally biased region" description="Basic residues" evidence="1">
    <location>
        <begin position="130"/>
        <end position="139"/>
    </location>
</feature>
<evidence type="ECO:0000256" key="2">
    <source>
        <dbReference type="SAM" id="SignalP"/>
    </source>
</evidence>
<dbReference type="EMBL" id="BSUZ01000001">
    <property type="protein sequence ID" value="GMA88350.1"/>
    <property type="molecule type" value="Genomic_DNA"/>
</dbReference>
<evidence type="ECO:0008006" key="5">
    <source>
        <dbReference type="Google" id="ProtNLM"/>
    </source>
</evidence>
<feature type="compositionally biased region" description="Polar residues" evidence="1">
    <location>
        <begin position="90"/>
        <end position="100"/>
    </location>
</feature>
<feature type="compositionally biased region" description="Low complexity" evidence="1">
    <location>
        <begin position="142"/>
        <end position="153"/>
    </location>
</feature>
<proteinExistence type="predicted"/>
<sequence>MPAVQARRARGARRAAAALVTTVALVATVTADAPAAVPPGPVHTVAASRVLDVAGRGWGHGRGLSQYGAYGAATLGRSATQILDFYYPGTAQTQQGNPTMRVQPALAGRGRRRPDRRRQPRHAEPSSTSARRRRGRAPARRPPAGGWSPRAPR</sequence>
<feature type="signal peptide" evidence="2">
    <location>
        <begin position="1"/>
        <end position="35"/>
    </location>
</feature>
<name>A0ABQ6JJC8_9ACTN</name>
<accession>A0ABQ6JJC8</accession>
<evidence type="ECO:0000256" key="1">
    <source>
        <dbReference type="SAM" id="MobiDB-lite"/>
    </source>
</evidence>
<feature type="region of interest" description="Disordered" evidence="1">
    <location>
        <begin position="89"/>
        <end position="153"/>
    </location>
</feature>
<evidence type="ECO:0000313" key="4">
    <source>
        <dbReference type="Proteomes" id="UP001157017"/>
    </source>
</evidence>
<feature type="chain" id="PRO_5046968973" description="Sporulation stage II protein D amidase enhancer LytB N-terminal domain-containing protein" evidence="2">
    <location>
        <begin position="36"/>
        <end position="153"/>
    </location>
</feature>
<gene>
    <name evidence="3" type="ORF">GCM10025868_36000</name>
</gene>
<dbReference type="Proteomes" id="UP001157017">
    <property type="component" value="Unassembled WGS sequence"/>
</dbReference>
<comment type="caution">
    <text evidence="3">The sequence shown here is derived from an EMBL/GenBank/DDBJ whole genome shotgun (WGS) entry which is preliminary data.</text>
</comment>
<organism evidence="3 4">
    <name type="scientific">Angustibacter aerolatus</name>
    <dbReference type="NCBI Taxonomy" id="1162965"/>
    <lineage>
        <taxon>Bacteria</taxon>
        <taxon>Bacillati</taxon>
        <taxon>Actinomycetota</taxon>
        <taxon>Actinomycetes</taxon>
        <taxon>Kineosporiales</taxon>
        <taxon>Kineosporiaceae</taxon>
    </lineage>
</organism>